<evidence type="ECO:0008006" key="3">
    <source>
        <dbReference type="Google" id="ProtNLM"/>
    </source>
</evidence>
<dbReference type="Gene3D" id="3.10.450.430">
    <property type="entry name" value="Protein of unknown function DUF2787"/>
    <property type="match status" value="1"/>
</dbReference>
<dbReference type="PANTHER" id="PTHR38978:SF2">
    <property type="entry name" value="DUF2787 DOMAIN-CONTAINING PROTEIN"/>
    <property type="match status" value="1"/>
</dbReference>
<accession>A0A2N3IST7</accession>
<name>A0A2N3IST7_AERSO</name>
<dbReference type="RefSeq" id="WP_101319683.1">
    <property type="nucleotide sequence ID" value="NZ_CAWNSS010000051.1"/>
</dbReference>
<dbReference type="InterPro" id="IPR021248">
    <property type="entry name" value="DUF2787"/>
</dbReference>
<dbReference type="PANTHER" id="PTHR38978">
    <property type="entry name" value="DUF2787 DOMAIN-CONTAINING PROTEIN"/>
    <property type="match status" value="1"/>
</dbReference>
<organism evidence="1 2">
    <name type="scientific">Aeromonas sobria</name>
    <dbReference type="NCBI Taxonomy" id="646"/>
    <lineage>
        <taxon>Bacteria</taxon>
        <taxon>Pseudomonadati</taxon>
        <taxon>Pseudomonadota</taxon>
        <taxon>Gammaproteobacteria</taxon>
        <taxon>Aeromonadales</taxon>
        <taxon>Aeromonadaceae</taxon>
        <taxon>Aeromonas</taxon>
    </lineage>
</organism>
<gene>
    <name evidence="1" type="ORF">AOX56_20450</name>
</gene>
<dbReference type="Pfam" id="PF10980">
    <property type="entry name" value="DUF2787"/>
    <property type="match status" value="1"/>
</dbReference>
<sequence>MKPTLVITGLPVRISHDLQTLLEQAISSALEDFPDEIPDGTTPAALTLNYRDPDYSATTGGYHPVEIRLERWDDGWHLRYVTDFAYVGQGWCTELAKELDFDFSMGEYTHSLMGKMSLPEVHEWFELWQLNFCCYAQMDVFTLTVTPD</sequence>
<dbReference type="Proteomes" id="UP000233526">
    <property type="component" value="Unassembled WGS sequence"/>
</dbReference>
<protein>
    <recommendedName>
        <fullName evidence="3">DUF2787 domain-containing protein</fullName>
    </recommendedName>
</protein>
<proteinExistence type="predicted"/>
<comment type="caution">
    <text evidence="1">The sequence shown here is derived from an EMBL/GenBank/DDBJ whole genome shotgun (WGS) entry which is preliminary data.</text>
</comment>
<dbReference type="EMBL" id="LJZX01000051">
    <property type="protein sequence ID" value="PKQ74832.1"/>
    <property type="molecule type" value="Genomic_DNA"/>
</dbReference>
<dbReference type="AlphaFoldDB" id="A0A2N3IST7"/>
<evidence type="ECO:0000313" key="2">
    <source>
        <dbReference type="Proteomes" id="UP000233526"/>
    </source>
</evidence>
<evidence type="ECO:0000313" key="1">
    <source>
        <dbReference type="EMBL" id="PKQ74832.1"/>
    </source>
</evidence>
<reference evidence="1 2" key="1">
    <citation type="journal article" date="2017" name="Front. Microbiol.">
        <title>Strong Genomic and Phenotypic Heterogeneity in the Aeromonas sobria Species Complex.</title>
        <authorList>
            <person name="Gauthier J."/>
            <person name="Vincent A.T."/>
            <person name="Charette S.J."/>
            <person name="Derome N."/>
        </authorList>
    </citation>
    <scope>NUCLEOTIDE SEQUENCE [LARGE SCALE GENOMIC DNA]</scope>
    <source>
        <strain evidence="1 2">JF2635</strain>
    </source>
</reference>